<proteinExistence type="predicted"/>
<evidence type="ECO:0000256" key="1">
    <source>
        <dbReference type="SAM" id="MobiDB-lite"/>
    </source>
</evidence>
<reference evidence="3" key="1">
    <citation type="submission" date="2023-03" db="EMBL/GenBank/DDBJ databases">
        <title>Massive genome expansion in bonnet fungi (Mycena s.s.) driven by repeated elements and novel gene families across ecological guilds.</title>
        <authorList>
            <consortium name="Lawrence Berkeley National Laboratory"/>
            <person name="Harder C.B."/>
            <person name="Miyauchi S."/>
            <person name="Viragh M."/>
            <person name="Kuo A."/>
            <person name="Thoen E."/>
            <person name="Andreopoulos B."/>
            <person name="Lu D."/>
            <person name="Skrede I."/>
            <person name="Drula E."/>
            <person name="Henrissat B."/>
            <person name="Morin E."/>
            <person name="Kohler A."/>
            <person name="Barry K."/>
            <person name="LaButti K."/>
            <person name="Morin E."/>
            <person name="Salamov A."/>
            <person name="Lipzen A."/>
            <person name="Mereny Z."/>
            <person name="Hegedus B."/>
            <person name="Baldrian P."/>
            <person name="Stursova M."/>
            <person name="Weitz H."/>
            <person name="Taylor A."/>
            <person name="Grigoriev I.V."/>
            <person name="Nagy L.G."/>
            <person name="Martin F."/>
            <person name="Kauserud H."/>
        </authorList>
    </citation>
    <scope>NUCLEOTIDE SEQUENCE</scope>
    <source>
        <strain evidence="3">CBHHK002</strain>
    </source>
</reference>
<organism evidence="3 4">
    <name type="scientific">Mycena albidolilacea</name>
    <dbReference type="NCBI Taxonomy" id="1033008"/>
    <lineage>
        <taxon>Eukaryota</taxon>
        <taxon>Fungi</taxon>
        <taxon>Dikarya</taxon>
        <taxon>Basidiomycota</taxon>
        <taxon>Agaricomycotina</taxon>
        <taxon>Agaricomycetes</taxon>
        <taxon>Agaricomycetidae</taxon>
        <taxon>Agaricales</taxon>
        <taxon>Marasmiineae</taxon>
        <taxon>Mycenaceae</taxon>
        <taxon>Mycena</taxon>
    </lineage>
</organism>
<dbReference type="EMBL" id="JARIHO010000030">
    <property type="protein sequence ID" value="KAJ7336969.1"/>
    <property type="molecule type" value="Genomic_DNA"/>
</dbReference>
<dbReference type="InterPro" id="IPR041457">
    <property type="entry name" value="CxC2_KDZ-assoc"/>
</dbReference>
<dbReference type="AlphaFoldDB" id="A0AAD6ZT81"/>
<evidence type="ECO:0000259" key="2">
    <source>
        <dbReference type="Pfam" id="PF18803"/>
    </source>
</evidence>
<evidence type="ECO:0000313" key="3">
    <source>
        <dbReference type="EMBL" id="KAJ7336969.1"/>
    </source>
</evidence>
<sequence length="982" mass="111590">MAKWKALYDDPHGQWARLDREDFLDEVLRHDGRGDYIDQGISYRCTDCMHGCLYCGSCVKRLHASMPFHRIERWENGWFRRCTLKSLGVRIQLGHRVGEVCPNPSTAAGDDFVVITTQGIEEVGLDYCDCGTTKAKSVQLLRMRLYPATGTNPRSAATFASLRRFAHMTLESKCSPYEFYHSLVRETDNTGLEPSRDRYSEFLRMTRQWQHLLLLKRAGRGHDACEDRINATKPGEVALLCPACPHPGINLPPDWPTAPAHHRFLYALFLAIDANFRLMRKDVSSEEKDPGLVRGWGFFGDVTKYIAHLEKHWDQKQERSTCVSHDAVDKPLREFLGTASSGIGTVDCARHNMKRPNGVGDLQMGERYLNMDYLFFMSLTGCILLQLFVSYDIACQWYKNIWERMRIFDPHAQLKGGKTSVGFLVPKFHLPAHIESCNLLFSFNLTPFVGRTDGEAPERGWADANCLANSTSVSGPGARRDTLEVHFQYWNWKKIMRLGTTLRDRLQKNLPLMVESREAWADVEASFSASVIETWTAMARAWEADAEKPNPFASTVHYDDLTQVRLRMAKIAADDVDHLRVRGDMHETEMLSMGLQLEESQRALATVFKNVGQHETPTQGRARIERETKLRRKIDGWIAVQQLFIPEAALLRQREAAERDRIGATQSLPGIRAQEIKLWLPSAIGTLVQCDQSLLEYEYELRKGQAVLALNEIRSRLISRTREYKHRGKVTGVRAKTRSGTRVANIQAEVDCAADEYRAARAALVALGPRLQHRDYAHLQVLNAADVRGRPSAVFGDDDRRKKGGKRKKKARRMAAVDPEAAAEEAEVAKQKAEDGMQMSWIWKVEGATGEDQDVVQNEALRIEWAKARAKAMRYAEETDLLEEEMRRVLQFFQWRADGWRARVGSRAARQDEALREGHGSYALKQAACQDGMRAGFEDQWRGLAGLVADARTAWARVKADDEEEESDEEVDERVGLTDPFD</sequence>
<name>A0AAD6ZT81_9AGAR</name>
<protein>
    <recommendedName>
        <fullName evidence="2">CxC2-like cysteine cluster KDZ transposase-associated domain-containing protein</fullName>
    </recommendedName>
</protein>
<accession>A0AAD6ZT81</accession>
<keyword evidence="4" id="KW-1185">Reference proteome</keyword>
<dbReference type="Pfam" id="PF18758">
    <property type="entry name" value="KDZ"/>
    <property type="match status" value="1"/>
</dbReference>
<evidence type="ECO:0000313" key="4">
    <source>
        <dbReference type="Proteomes" id="UP001218218"/>
    </source>
</evidence>
<feature type="compositionally biased region" description="Acidic residues" evidence="1">
    <location>
        <begin position="961"/>
        <end position="972"/>
    </location>
</feature>
<gene>
    <name evidence="3" type="ORF">DFH08DRAFT_915956</name>
</gene>
<dbReference type="Proteomes" id="UP001218218">
    <property type="component" value="Unassembled WGS sequence"/>
</dbReference>
<feature type="region of interest" description="Disordered" evidence="1">
    <location>
        <begin position="958"/>
        <end position="982"/>
    </location>
</feature>
<dbReference type="Pfam" id="PF18803">
    <property type="entry name" value="CxC2"/>
    <property type="match status" value="1"/>
</dbReference>
<dbReference type="PANTHER" id="PTHR33096:SF1">
    <property type="entry name" value="CXC1-LIKE CYSTEINE CLUSTER ASSOCIATED WITH KDZ TRANSPOSASES DOMAIN-CONTAINING PROTEIN"/>
    <property type="match status" value="1"/>
</dbReference>
<dbReference type="PANTHER" id="PTHR33096">
    <property type="entry name" value="CXC2 DOMAIN-CONTAINING PROTEIN"/>
    <property type="match status" value="1"/>
</dbReference>
<comment type="caution">
    <text evidence="3">The sequence shown here is derived from an EMBL/GenBank/DDBJ whole genome shotgun (WGS) entry which is preliminary data.</text>
</comment>
<feature type="domain" description="CxC2-like cysteine cluster KDZ transposase-associated" evidence="2">
    <location>
        <begin position="84"/>
        <end position="191"/>
    </location>
</feature>
<dbReference type="InterPro" id="IPR040521">
    <property type="entry name" value="KDZ"/>
</dbReference>
<feature type="region of interest" description="Disordered" evidence="1">
    <location>
        <begin position="792"/>
        <end position="812"/>
    </location>
</feature>
<feature type="compositionally biased region" description="Basic residues" evidence="1">
    <location>
        <begin position="802"/>
        <end position="812"/>
    </location>
</feature>